<keyword evidence="2 5" id="KW-0418">Kinase</keyword>
<reference evidence="5" key="1">
    <citation type="submission" date="2021-04" db="EMBL/GenBank/DDBJ databases">
        <title>Genome based classification of Actinospica acidithermotolerans sp. nov., an actinobacterium isolated from an Indonesian hot spring.</title>
        <authorList>
            <person name="Kusuma A.B."/>
            <person name="Putra K.E."/>
            <person name="Nafisah S."/>
            <person name="Loh J."/>
            <person name="Nouioui I."/>
            <person name="Goodfellow M."/>
        </authorList>
    </citation>
    <scope>NUCLEOTIDE SEQUENCE</scope>
    <source>
        <strain evidence="5">MGRD01-02</strain>
    </source>
</reference>
<dbReference type="InterPro" id="IPR011611">
    <property type="entry name" value="PfkB_dom"/>
</dbReference>
<organism evidence="5 6">
    <name type="scientific">Actinospica acidithermotolerans</name>
    <dbReference type="NCBI Taxonomy" id="2828514"/>
    <lineage>
        <taxon>Bacteria</taxon>
        <taxon>Bacillati</taxon>
        <taxon>Actinomycetota</taxon>
        <taxon>Actinomycetes</taxon>
        <taxon>Catenulisporales</taxon>
        <taxon>Actinospicaceae</taxon>
        <taxon>Actinospica</taxon>
    </lineage>
</organism>
<dbReference type="AlphaFoldDB" id="A0A941E2L5"/>
<dbReference type="EMBL" id="JAGSOH010000003">
    <property type="protein sequence ID" value="MBR7825005.1"/>
    <property type="molecule type" value="Genomic_DNA"/>
</dbReference>
<dbReference type="InterPro" id="IPR029056">
    <property type="entry name" value="Ribokinase-like"/>
</dbReference>
<dbReference type="EC" id="2.7.1.49" evidence="5"/>
<comment type="caution">
    <text evidence="5">The sequence shown here is derived from an EMBL/GenBank/DDBJ whole genome shotgun (WGS) entry which is preliminary data.</text>
</comment>
<evidence type="ECO:0000256" key="2">
    <source>
        <dbReference type="ARBA" id="ARBA00022777"/>
    </source>
</evidence>
<dbReference type="GO" id="GO:0008902">
    <property type="term" value="F:hydroxymethylpyrimidine kinase activity"/>
    <property type="evidence" value="ECO:0007669"/>
    <property type="project" value="UniProtKB-EC"/>
</dbReference>
<evidence type="ECO:0000256" key="3">
    <source>
        <dbReference type="SAM" id="MobiDB-lite"/>
    </source>
</evidence>
<dbReference type="Proteomes" id="UP000676325">
    <property type="component" value="Unassembled WGS sequence"/>
</dbReference>
<proteinExistence type="predicted"/>
<gene>
    <name evidence="5" type="ORF">KDK95_01715</name>
</gene>
<dbReference type="EC" id="2.7.4.7" evidence="5"/>
<name>A0A941E2L5_9ACTN</name>
<feature type="compositionally biased region" description="Basic and acidic residues" evidence="3">
    <location>
        <begin position="127"/>
        <end position="139"/>
    </location>
</feature>
<dbReference type="PROSITE" id="PS00584">
    <property type="entry name" value="PFKB_KINASES_2"/>
    <property type="match status" value="1"/>
</dbReference>
<keyword evidence="6" id="KW-1185">Reference proteome</keyword>
<dbReference type="InterPro" id="IPR002173">
    <property type="entry name" value="Carboh/pur_kinase_PfkB_CS"/>
</dbReference>
<feature type="domain" description="Carbohydrate kinase PfkB" evidence="4">
    <location>
        <begin position="2"/>
        <end position="116"/>
    </location>
</feature>
<evidence type="ECO:0000259" key="4">
    <source>
        <dbReference type="Pfam" id="PF00294"/>
    </source>
</evidence>
<sequence>MGLADVVRADAHEAELLTGTHIEDEAAALRAAKDLLRQGPSLVALAVEGGGNLFAWPDGHRYFPLDEVEAVDTTGAGDALVAALVTGLHRGLSPQEAGKTWAVAAASLTVEHPGGRPRLTPGSLLARVERQQGRGAEDG</sequence>
<dbReference type="SUPFAM" id="SSF53613">
    <property type="entry name" value="Ribokinase-like"/>
    <property type="match status" value="1"/>
</dbReference>
<dbReference type="GO" id="GO:0008972">
    <property type="term" value="F:phosphomethylpyrimidine kinase activity"/>
    <property type="evidence" value="ECO:0007669"/>
    <property type="project" value="UniProtKB-EC"/>
</dbReference>
<keyword evidence="1 5" id="KW-0808">Transferase</keyword>
<evidence type="ECO:0000256" key="1">
    <source>
        <dbReference type="ARBA" id="ARBA00022679"/>
    </source>
</evidence>
<evidence type="ECO:0000313" key="6">
    <source>
        <dbReference type="Proteomes" id="UP000676325"/>
    </source>
</evidence>
<feature type="region of interest" description="Disordered" evidence="3">
    <location>
        <begin position="113"/>
        <end position="139"/>
    </location>
</feature>
<dbReference type="GO" id="GO:0005829">
    <property type="term" value="C:cytosol"/>
    <property type="evidence" value="ECO:0007669"/>
    <property type="project" value="TreeGrafter"/>
</dbReference>
<dbReference type="Pfam" id="PF00294">
    <property type="entry name" value="PfkB"/>
    <property type="match status" value="1"/>
</dbReference>
<dbReference type="Gene3D" id="3.40.1190.20">
    <property type="match status" value="1"/>
</dbReference>
<dbReference type="PANTHER" id="PTHR10584">
    <property type="entry name" value="SUGAR KINASE"/>
    <property type="match status" value="1"/>
</dbReference>
<dbReference type="PANTHER" id="PTHR10584:SF166">
    <property type="entry name" value="RIBOKINASE"/>
    <property type="match status" value="1"/>
</dbReference>
<evidence type="ECO:0000313" key="5">
    <source>
        <dbReference type="EMBL" id="MBR7825005.1"/>
    </source>
</evidence>
<protein>
    <submittedName>
        <fullName evidence="5">Bifunctional hydroxymethylpyrimidine kinase/phosphomethylpyrimidine kinase</fullName>
        <ecNumber evidence="5">2.7.1.49</ecNumber>
        <ecNumber evidence="5">2.7.4.7</ecNumber>
    </submittedName>
</protein>
<accession>A0A941E2L5</accession>